<accession>A0A2Z4Y888</accession>
<evidence type="ECO:0000313" key="2">
    <source>
        <dbReference type="EMBL" id="AXA37038.1"/>
    </source>
</evidence>
<gene>
    <name evidence="2" type="ORF">BRCON_2261</name>
</gene>
<dbReference type="AlphaFoldDB" id="A0A2Z4Y888"/>
<feature type="domain" description="Imm-5-like" evidence="1">
    <location>
        <begin position="2"/>
        <end position="117"/>
    </location>
</feature>
<sequence length="156" mass="17058">MALAIWAAECAERVLPIFERDFPDDPRPRRAIAGCRTWIQTRLFRMNEIRATSLGAHAAAREALAQGRDAACFAARAAGHAIATAHVAQHAFGAALYALKATAACAPNVTPEALKEWLNDSTHLLPVHLSAVVTKHFVIERNRKRIVIKLDKANGF</sequence>
<organism evidence="2 3">
    <name type="scientific">Sumerlaea chitinivorans</name>
    <dbReference type="NCBI Taxonomy" id="2250252"/>
    <lineage>
        <taxon>Bacteria</taxon>
        <taxon>Candidatus Sumerlaeota</taxon>
        <taxon>Candidatus Sumerlaeia</taxon>
        <taxon>Candidatus Sumerlaeales</taxon>
        <taxon>Candidatus Sumerlaeaceae</taxon>
        <taxon>Candidatus Sumerlaea</taxon>
    </lineage>
</organism>
<protein>
    <recommendedName>
        <fullName evidence="1">Imm-5-like domain-containing protein</fullName>
    </recommendedName>
</protein>
<dbReference type="EMBL" id="CP030759">
    <property type="protein sequence ID" value="AXA37038.1"/>
    <property type="molecule type" value="Genomic_DNA"/>
</dbReference>
<proteinExistence type="predicted"/>
<dbReference type="Proteomes" id="UP000262583">
    <property type="component" value="Chromosome"/>
</dbReference>
<reference evidence="2 3" key="1">
    <citation type="submission" date="2018-05" db="EMBL/GenBank/DDBJ databases">
        <title>A metagenomic window into the 2 km-deep terrestrial subsurface aquifer revealed taxonomically and functionally diverse microbial community comprising novel uncultured bacterial lineages.</title>
        <authorList>
            <person name="Kadnikov V.V."/>
            <person name="Mardanov A.V."/>
            <person name="Beletsky A.V."/>
            <person name="Banks D."/>
            <person name="Pimenov N.V."/>
            <person name="Frank Y.A."/>
            <person name="Karnachuk O.V."/>
            <person name="Ravin N.V."/>
        </authorList>
    </citation>
    <scope>NUCLEOTIDE SEQUENCE [LARGE SCALE GENOMIC DNA]</scope>
    <source>
        <strain evidence="2">BY</strain>
    </source>
</reference>
<dbReference type="InterPro" id="IPR048667">
    <property type="entry name" value="Imm5-like"/>
</dbReference>
<dbReference type="KEGG" id="schv:BRCON_2261"/>
<name>A0A2Z4Y888_SUMC1</name>
<evidence type="ECO:0000259" key="1">
    <source>
        <dbReference type="Pfam" id="PF21805"/>
    </source>
</evidence>
<evidence type="ECO:0000313" key="3">
    <source>
        <dbReference type="Proteomes" id="UP000262583"/>
    </source>
</evidence>
<dbReference type="Pfam" id="PF21805">
    <property type="entry name" value="Imm5_like"/>
    <property type="match status" value="1"/>
</dbReference>